<proteinExistence type="predicted"/>
<evidence type="ECO:0000256" key="1">
    <source>
        <dbReference type="SAM" id="Phobius"/>
    </source>
</evidence>
<evidence type="ECO:0000313" key="2">
    <source>
        <dbReference type="EMBL" id="KAF2824836.1"/>
    </source>
</evidence>
<dbReference type="OrthoDB" id="5428040at2759"/>
<keyword evidence="1" id="KW-0812">Transmembrane</keyword>
<gene>
    <name evidence="2" type="ORF">CC86DRAFT_47604</name>
</gene>
<dbReference type="Proteomes" id="UP000799424">
    <property type="component" value="Unassembled WGS sequence"/>
</dbReference>
<accession>A0A6A6ZVH9</accession>
<feature type="transmembrane region" description="Helical" evidence="1">
    <location>
        <begin position="378"/>
        <end position="402"/>
    </location>
</feature>
<evidence type="ECO:0000313" key="3">
    <source>
        <dbReference type="Proteomes" id="UP000799424"/>
    </source>
</evidence>
<name>A0A6A6ZVH9_9PLEO</name>
<reference evidence="2" key="1">
    <citation type="journal article" date="2020" name="Stud. Mycol.">
        <title>101 Dothideomycetes genomes: a test case for predicting lifestyles and emergence of pathogens.</title>
        <authorList>
            <person name="Haridas S."/>
            <person name="Albert R."/>
            <person name="Binder M."/>
            <person name="Bloem J."/>
            <person name="Labutti K."/>
            <person name="Salamov A."/>
            <person name="Andreopoulos B."/>
            <person name="Baker S."/>
            <person name="Barry K."/>
            <person name="Bills G."/>
            <person name="Bluhm B."/>
            <person name="Cannon C."/>
            <person name="Castanera R."/>
            <person name="Culley D."/>
            <person name="Daum C."/>
            <person name="Ezra D."/>
            <person name="Gonzalez J."/>
            <person name="Henrissat B."/>
            <person name="Kuo A."/>
            <person name="Liang C."/>
            <person name="Lipzen A."/>
            <person name="Lutzoni F."/>
            <person name="Magnuson J."/>
            <person name="Mondo S."/>
            <person name="Nolan M."/>
            <person name="Ohm R."/>
            <person name="Pangilinan J."/>
            <person name="Park H.-J."/>
            <person name="Ramirez L."/>
            <person name="Alfaro M."/>
            <person name="Sun H."/>
            <person name="Tritt A."/>
            <person name="Yoshinaga Y."/>
            <person name="Zwiers L.-H."/>
            <person name="Turgeon B."/>
            <person name="Goodwin S."/>
            <person name="Spatafora J."/>
            <person name="Crous P."/>
            <person name="Grigoriev I."/>
        </authorList>
    </citation>
    <scope>NUCLEOTIDE SEQUENCE</scope>
    <source>
        <strain evidence="2">CBS 113818</strain>
    </source>
</reference>
<dbReference type="AlphaFoldDB" id="A0A6A6ZVH9"/>
<keyword evidence="1" id="KW-1133">Transmembrane helix</keyword>
<keyword evidence="3" id="KW-1185">Reference proteome</keyword>
<organism evidence="2 3">
    <name type="scientific">Ophiobolus disseminans</name>
    <dbReference type="NCBI Taxonomy" id="1469910"/>
    <lineage>
        <taxon>Eukaryota</taxon>
        <taxon>Fungi</taxon>
        <taxon>Dikarya</taxon>
        <taxon>Ascomycota</taxon>
        <taxon>Pezizomycotina</taxon>
        <taxon>Dothideomycetes</taxon>
        <taxon>Pleosporomycetidae</taxon>
        <taxon>Pleosporales</taxon>
        <taxon>Pleosporineae</taxon>
        <taxon>Phaeosphaeriaceae</taxon>
        <taxon>Ophiobolus</taxon>
    </lineage>
</organism>
<dbReference type="EMBL" id="MU006229">
    <property type="protein sequence ID" value="KAF2824836.1"/>
    <property type="molecule type" value="Genomic_DNA"/>
</dbReference>
<keyword evidence="1" id="KW-0472">Membrane</keyword>
<sequence>MRNQPLSIQVSRRISMDTGDFFRALLSLRSSLLSYDGVATTYDARVVCVPPVFRSVKPCNGPKGLLSNLCGVIQQQIPVRGLAVQLLPIPFNCTLSTATPPDDAWSLCILDKKAGGLLSQLDHTDNSSLPVSWHDHGNDRIPDGQSGSWSWNLGHAYLLLNLSSYSTHGNVRWNANAMEIDGPWILTSGYSTFRSTICYDAILTLSTNTYTYMQDHTVSFRGWRAGVVEPAATWNSTANLFNTADVRYQLLARAQNLVGADIYTLRLDSEHLLAGVRNKAKGLNPRLAIPSWLFEKIFAQSPGFSRAFCISCDNAINPVHVQVFNDILDETGSPALALQAHISLLVRTAYYTWLPFFNVPGEASAIHTKQRLVPVVGWGFWTVLALASTHFVLCIIITVLFVGHTNHSLLGNAWAAFAQVASTEEAHLLMRDGTLRPDKNVSRMLKETGADKAWYKVGGNLQSDGVRLTGFFKGASDYQAGGCLFL</sequence>
<protein>
    <submittedName>
        <fullName evidence="2">Uncharacterized protein</fullName>
    </submittedName>
</protein>